<dbReference type="InterPro" id="IPR050791">
    <property type="entry name" value="Aldo-Keto_reductase"/>
</dbReference>
<dbReference type="Gene3D" id="3.20.20.100">
    <property type="entry name" value="NADP-dependent oxidoreductase domain"/>
    <property type="match status" value="1"/>
</dbReference>
<dbReference type="PANTHER" id="PTHR43625">
    <property type="entry name" value="AFLATOXIN B1 ALDEHYDE REDUCTASE"/>
    <property type="match status" value="1"/>
</dbReference>
<dbReference type="PANTHER" id="PTHR43625:SF40">
    <property type="entry name" value="ALDO-KETO REDUCTASE YAKC [NADP(+)]"/>
    <property type="match status" value="1"/>
</dbReference>
<keyword evidence="1" id="KW-0560">Oxidoreductase</keyword>
<dbReference type="Pfam" id="PF00248">
    <property type="entry name" value="Aldo_ket_red"/>
    <property type="match status" value="1"/>
</dbReference>
<gene>
    <name evidence="3" type="ORF">MTO99_13120</name>
</gene>
<sequence length="345" mass="36850">MTADHHASIPDVALGDGLVVPAQGFGGMALSGSYGQVDPDAALATLHHAVDAGVRFIDTANIYGRGENERLVARLLADRRDEVVLATKVGILPQPDADGVRFRGDRAYLRESVRASLERLGTERIDLYYLHRVDPRVPIEDSVGALAELVTEGLVGRIGVSEVTADELERAVAVHPIAAVQSEWSLWSRDVEAQVIPAARRLGVGFVAYSPLGRGFFAGGVSSELPVDDARRRFPRFGEQALAQNLEALAVAERAAEREGLTRAQVALAWVYARGRELDIPVVPIPGTRRPERIDENLVAVGARLSAETLAELDALAGLVEGERAPSTNGISAFREAAAPVVPVG</sequence>
<accession>A0ABY4BZH8</accession>
<protein>
    <submittedName>
        <fullName evidence="3">Aldo/keto reductase</fullName>
    </submittedName>
</protein>
<evidence type="ECO:0000256" key="1">
    <source>
        <dbReference type="ARBA" id="ARBA00023002"/>
    </source>
</evidence>
<dbReference type="EMBL" id="CP094528">
    <property type="protein sequence ID" value="UOE43123.1"/>
    <property type="molecule type" value="Genomic_DNA"/>
</dbReference>
<organism evidence="3 4">
    <name type="scientific">Agromyces larvae</name>
    <dbReference type="NCBI Taxonomy" id="2929802"/>
    <lineage>
        <taxon>Bacteria</taxon>
        <taxon>Bacillati</taxon>
        <taxon>Actinomycetota</taxon>
        <taxon>Actinomycetes</taxon>
        <taxon>Micrococcales</taxon>
        <taxon>Microbacteriaceae</taxon>
        <taxon>Agromyces</taxon>
    </lineage>
</organism>
<proteinExistence type="predicted"/>
<dbReference type="Proteomes" id="UP000832097">
    <property type="component" value="Chromosome"/>
</dbReference>
<dbReference type="InterPro" id="IPR020471">
    <property type="entry name" value="AKR"/>
</dbReference>
<name>A0ABY4BZH8_9MICO</name>
<dbReference type="SUPFAM" id="SSF51430">
    <property type="entry name" value="NAD(P)-linked oxidoreductase"/>
    <property type="match status" value="1"/>
</dbReference>
<reference evidence="3 4" key="1">
    <citation type="submission" date="2022-03" db="EMBL/GenBank/DDBJ databases">
        <title>Mucilaginibacter sp. isolated from the gut of Protaetia brevitarsis seulensis larvae.</title>
        <authorList>
            <person name="Won M."/>
            <person name="Kim S.-J."/>
            <person name="Kwon S.-W."/>
        </authorList>
    </citation>
    <scope>NUCLEOTIDE SEQUENCE [LARGE SCALE GENOMIC DNA]</scope>
    <source>
        <strain evidence="3 4">CFWR-12</strain>
    </source>
</reference>
<evidence type="ECO:0000313" key="4">
    <source>
        <dbReference type="Proteomes" id="UP000832097"/>
    </source>
</evidence>
<evidence type="ECO:0000313" key="3">
    <source>
        <dbReference type="EMBL" id="UOE43123.1"/>
    </source>
</evidence>
<dbReference type="PRINTS" id="PR00069">
    <property type="entry name" value="ALDKETRDTASE"/>
</dbReference>
<evidence type="ECO:0000259" key="2">
    <source>
        <dbReference type="Pfam" id="PF00248"/>
    </source>
</evidence>
<dbReference type="RefSeq" id="WP_243554087.1">
    <property type="nucleotide sequence ID" value="NZ_CP094528.1"/>
</dbReference>
<keyword evidence="4" id="KW-1185">Reference proteome</keyword>
<dbReference type="InterPro" id="IPR023210">
    <property type="entry name" value="NADP_OxRdtase_dom"/>
</dbReference>
<feature type="domain" description="NADP-dependent oxidoreductase" evidence="2">
    <location>
        <begin position="24"/>
        <end position="316"/>
    </location>
</feature>
<dbReference type="InterPro" id="IPR036812">
    <property type="entry name" value="NAD(P)_OxRdtase_dom_sf"/>
</dbReference>